<keyword evidence="2" id="KW-1185">Reference proteome</keyword>
<proteinExistence type="predicted"/>
<sequence length="73" mass="8234">MRPKDQQGHVCQAKGFEVYSAEYGLPWKNFKQVTDVNRIASWKNLTLACGGSMWGEGEWRQGNQLGSNWLGTS</sequence>
<dbReference type="Proteomes" id="UP000694561">
    <property type="component" value="Unplaced"/>
</dbReference>
<evidence type="ECO:0000313" key="2">
    <source>
        <dbReference type="Proteomes" id="UP000694561"/>
    </source>
</evidence>
<dbReference type="Ensembl" id="ENSMMNT00015013657.1">
    <property type="protein sequence ID" value="ENSMMNP00015012463.1"/>
    <property type="gene ID" value="ENSMMNG00015009197.1"/>
</dbReference>
<reference evidence="1" key="2">
    <citation type="submission" date="2025-09" db="UniProtKB">
        <authorList>
            <consortium name="Ensembl"/>
        </authorList>
    </citation>
    <scope>IDENTIFICATION</scope>
</reference>
<accession>A0A8C6B7U6</accession>
<name>A0A8C6B7U6_MONMO</name>
<protein>
    <submittedName>
        <fullName evidence="1">Uncharacterized protein</fullName>
    </submittedName>
</protein>
<reference evidence="1" key="1">
    <citation type="submission" date="2025-08" db="UniProtKB">
        <authorList>
            <consortium name="Ensembl"/>
        </authorList>
    </citation>
    <scope>IDENTIFICATION</scope>
</reference>
<evidence type="ECO:0000313" key="1">
    <source>
        <dbReference type="Ensembl" id="ENSMMNP00015012463.1"/>
    </source>
</evidence>
<dbReference type="AlphaFoldDB" id="A0A8C6B7U6"/>
<organism evidence="1 2">
    <name type="scientific">Monodon monoceros</name>
    <name type="common">Narwhal</name>
    <name type="synonym">Ceratodon monodon</name>
    <dbReference type="NCBI Taxonomy" id="40151"/>
    <lineage>
        <taxon>Eukaryota</taxon>
        <taxon>Metazoa</taxon>
        <taxon>Chordata</taxon>
        <taxon>Craniata</taxon>
        <taxon>Vertebrata</taxon>
        <taxon>Euteleostomi</taxon>
        <taxon>Mammalia</taxon>
        <taxon>Eutheria</taxon>
        <taxon>Laurasiatheria</taxon>
        <taxon>Artiodactyla</taxon>
        <taxon>Whippomorpha</taxon>
        <taxon>Cetacea</taxon>
        <taxon>Odontoceti</taxon>
        <taxon>Monodontidae</taxon>
        <taxon>Monodon</taxon>
    </lineage>
</organism>